<comment type="caution">
    <text evidence="2">The sequence shown here is derived from an EMBL/GenBank/DDBJ whole genome shotgun (WGS) entry which is preliminary data.</text>
</comment>
<organism evidence="2 3">
    <name type="scientific">Cellulomonas algicola</name>
    <dbReference type="NCBI Taxonomy" id="2071633"/>
    <lineage>
        <taxon>Bacteria</taxon>
        <taxon>Bacillati</taxon>
        <taxon>Actinomycetota</taxon>
        <taxon>Actinomycetes</taxon>
        <taxon>Micrococcales</taxon>
        <taxon>Cellulomonadaceae</taxon>
        <taxon>Cellulomonas</taxon>
    </lineage>
</organism>
<reference evidence="2 3" key="1">
    <citation type="submission" date="2018-11" db="EMBL/GenBank/DDBJ databases">
        <title>Draft genome sequence of Cellulomonas takizawaensis strain TKZ-21.</title>
        <authorList>
            <person name="Yamamura H."/>
            <person name="Hayashi T."/>
            <person name="Hamada M."/>
            <person name="Serisawa Y."/>
            <person name="Matsuyama K."/>
            <person name="Nakagawa Y."/>
            <person name="Otoguro M."/>
            <person name="Yanagida F."/>
            <person name="Hayakawa M."/>
        </authorList>
    </citation>
    <scope>NUCLEOTIDE SEQUENCE [LARGE SCALE GENOMIC DNA]</scope>
    <source>
        <strain evidence="2 3">TKZ-21</strain>
    </source>
</reference>
<dbReference type="AlphaFoldDB" id="A0A401V3P8"/>
<sequence>MSIAGSRSGGASGPGGADWLADAAGEPVGLEDTVAPPPDGATVVHEATDGTPVSSAMANAPCAVRRRSMGAKLPKPDRSRCGRLESVDEPGRVVVRALPT</sequence>
<evidence type="ECO:0000313" key="2">
    <source>
        <dbReference type="EMBL" id="GCD21543.1"/>
    </source>
</evidence>
<feature type="compositionally biased region" description="Gly residues" evidence="1">
    <location>
        <begin position="7"/>
        <end position="16"/>
    </location>
</feature>
<feature type="region of interest" description="Disordered" evidence="1">
    <location>
        <begin position="1"/>
        <end position="57"/>
    </location>
</feature>
<proteinExistence type="predicted"/>
<name>A0A401V3P8_9CELL</name>
<accession>A0A401V3P8</accession>
<dbReference type="Proteomes" id="UP000288246">
    <property type="component" value="Unassembled WGS sequence"/>
</dbReference>
<dbReference type="EMBL" id="BHYL01000303">
    <property type="protein sequence ID" value="GCD21543.1"/>
    <property type="molecule type" value="Genomic_DNA"/>
</dbReference>
<evidence type="ECO:0000256" key="1">
    <source>
        <dbReference type="SAM" id="MobiDB-lite"/>
    </source>
</evidence>
<protein>
    <submittedName>
        <fullName evidence="2">Uncharacterized protein</fullName>
    </submittedName>
</protein>
<keyword evidence="3" id="KW-1185">Reference proteome</keyword>
<evidence type="ECO:0000313" key="3">
    <source>
        <dbReference type="Proteomes" id="UP000288246"/>
    </source>
</evidence>
<gene>
    <name evidence="2" type="ORF">CTKZ_31050</name>
</gene>